<dbReference type="GeneID" id="93194869"/>
<dbReference type="RefSeq" id="WP_135370816.1">
    <property type="nucleotide sequence ID" value="NZ_AP018359.1"/>
</dbReference>
<evidence type="ECO:0000313" key="3">
    <source>
        <dbReference type="EMBL" id="WFN22079.1"/>
    </source>
</evidence>
<evidence type="ECO:0000313" key="1">
    <source>
        <dbReference type="EMBL" id="MBK1931397.1"/>
    </source>
</evidence>
<name>A0AAP1V5B4_9BURK</name>
<reference evidence="3 6" key="3">
    <citation type="submission" date="2021-12" db="EMBL/GenBank/DDBJ databases">
        <title>Genomic and phenotypic characterization of three Burkholderia contaminans isolates recovered from different sources.</title>
        <authorList>
            <person name="Lopez De Volder A."/>
            <person name="Fan Y."/>
            <person name="Nunvar J."/>
            <person name="Herrera T."/>
            <person name="Timp W."/>
            <person name="Degrossi J."/>
        </authorList>
    </citation>
    <scope>NUCLEOTIDE SEQUENCE [LARGE SCALE GENOMIC DNA]</scope>
    <source>
        <strain evidence="3 6">LMG 23361</strain>
    </source>
</reference>
<evidence type="ECO:0000313" key="5">
    <source>
        <dbReference type="Proteomes" id="UP000664048"/>
    </source>
</evidence>
<organism evidence="1 4">
    <name type="scientific">Burkholderia contaminans</name>
    <dbReference type="NCBI Taxonomy" id="488447"/>
    <lineage>
        <taxon>Bacteria</taxon>
        <taxon>Pseudomonadati</taxon>
        <taxon>Pseudomonadota</taxon>
        <taxon>Betaproteobacteria</taxon>
        <taxon>Burkholderiales</taxon>
        <taxon>Burkholderiaceae</taxon>
        <taxon>Burkholderia</taxon>
        <taxon>Burkholderia cepacia complex</taxon>
    </lineage>
</organism>
<protein>
    <submittedName>
        <fullName evidence="1">Uncharacterized protein</fullName>
    </submittedName>
</protein>
<evidence type="ECO:0000313" key="6">
    <source>
        <dbReference type="Proteomes" id="UP001220209"/>
    </source>
</evidence>
<accession>A0AAP1V5B4</accession>
<dbReference type="Proteomes" id="UP001220209">
    <property type="component" value="Chromosome 3"/>
</dbReference>
<proteinExistence type="predicted"/>
<evidence type="ECO:0000313" key="4">
    <source>
        <dbReference type="Proteomes" id="UP000611459"/>
    </source>
</evidence>
<reference evidence="2 5" key="2">
    <citation type="submission" date="2021-03" db="EMBL/GenBank/DDBJ databases">
        <title>Clinical course, treatment and visual outcome of an outbreak of Burkholderia contaminans endophthalmitis following cataract surgery.</title>
        <authorList>
            <person name="Lind C."/>
            <person name="Olsen K."/>
            <person name="Angelsen N.K."/>
            <person name="Krefting E.A."/>
            <person name="Fossen K."/>
            <person name="Gravningen K."/>
            <person name="Depoorter E."/>
            <person name="Vandamme P."/>
            <person name="Bertelsen G."/>
        </authorList>
    </citation>
    <scope>NUCLEOTIDE SEQUENCE [LARGE SCALE GENOMIC DNA]</scope>
    <source>
        <strain evidence="2 5">51242556</strain>
    </source>
</reference>
<dbReference type="AlphaFoldDB" id="A0AAP1V5B4"/>
<keyword evidence="5" id="KW-1185">Reference proteome</keyword>
<reference evidence="1" key="1">
    <citation type="submission" date="2021-01" db="EMBL/GenBank/DDBJ databases">
        <title>Outbreak of Burkholderia contaminns endophthalmitis traced to a clinical ventilation system.</title>
        <authorList>
            <person name="Lipuma J."/>
            <person name="Spilker T."/>
            <person name="Kratholm J."/>
        </authorList>
    </citation>
    <scope>NUCLEOTIDE SEQUENCE</scope>
    <source>
        <strain evidence="1">HI4954</strain>
    </source>
</reference>
<sequence length="78" mass="8713">MAGSNGGRGVVRAKTFAEKWRVESTPAGPQTGKDCSTYHYKILRNGQRTGPYNRGDSVASMKHTRFRLAAEGIQMRRR</sequence>
<dbReference type="Proteomes" id="UP000611459">
    <property type="component" value="Unassembled WGS sequence"/>
</dbReference>
<gene>
    <name evidence="2" type="ORF">J4M89_17565</name>
    <name evidence="1" type="ORF">JIN94_16025</name>
    <name evidence="3" type="ORF">LXE91_35845</name>
</gene>
<dbReference type="EMBL" id="JAENIB010000005">
    <property type="protein sequence ID" value="MBK1931397.1"/>
    <property type="molecule type" value="Genomic_DNA"/>
</dbReference>
<dbReference type="Proteomes" id="UP000664048">
    <property type="component" value="Unassembled WGS sequence"/>
</dbReference>
<dbReference type="EMBL" id="CP090642">
    <property type="protein sequence ID" value="WFN22079.1"/>
    <property type="molecule type" value="Genomic_DNA"/>
</dbReference>
<dbReference type="EMBL" id="JAGEMX010000005">
    <property type="protein sequence ID" value="MBO1831185.1"/>
    <property type="molecule type" value="Genomic_DNA"/>
</dbReference>
<evidence type="ECO:0000313" key="2">
    <source>
        <dbReference type="EMBL" id="MBO1831185.1"/>
    </source>
</evidence>